<sequence length="186" mass="21725">MTDYSNLSDADLVQMINADDHHAFTAIYYRYWKRLYVLAYDRLRSRQMAEDVVQDVLTGLWQRRGQTVIRSLPAYLATANRYAVFTQLSKMIPVTTVEALPEAVQAVADDTAQLHFLQQSMQEQLQQLPEKCRLVFDYSRNMGMSNKEIATELRISEKAVEKHITKALQRLRVQFRNYFHILSALF</sequence>
<dbReference type="InterPro" id="IPR036388">
    <property type="entry name" value="WH-like_DNA-bd_sf"/>
</dbReference>
<keyword evidence="3" id="KW-0731">Sigma factor</keyword>
<evidence type="ECO:0000313" key="7">
    <source>
        <dbReference type="Proteomes" id="UP000240971"/>
    </source>
</evidence>
<gene>
    <name evidence="6" type="ORF">CLV51_102807</name>
</gene>
<dbReference type="Proteomes" id="UP000240971">
    <property type="component" value="Unassembled WGS sequence"/>
</dbReference>
<evidence type="ECO:0000256" key="3">
    <source>
        <dbReference type="ARBA" id="ARBA00023082"/>
    </source>
</evidence>
<keyword evidence="4" id="KW-0804">Transcription</keyword>
<keyword evidence="7" id="KW-1185">Reference proteome</keyword>
<evidence type="ECO:0000256" key="4">
    <source>
        <dbReference type="ARBA" id="ARBA00023163"/>
    </source>
</evidence>
<dbReference type="PANTHER" id="PTHR43133:SF46">
    <property type="entry name" value="RNA POLYMERASE SIGMA-70 FACTOR ECF SUBFAMILY"/>
    <property type="match status" value="1"/>
</dbReference>
<dbReference type="InterPro" id="IPR007627">
    <property type="entry name" value="RNA_pol_sigma70_r2"/>
</dbReference>
<dbReference type="AlphaFoldDB" id="A0A2P8HP45"/>
<dbReference type="PANTHER" id="PTHR43133">
    <property type="entry name" value="RNA POLYMERASE ECF-TYPE SIGMA FACTO"/>
    <property type="match status" value="1"/>
</dbReference>
<dbReference type="Gene3D" id="1.10.1740.10">
    <property type="match status" value="1"/>
</dbReference>
<dbReference type="InterPro" id="IPR000792">
    <property type="entry name" value="Tscrpt_reg_LuxR_C"/>
</dbReference>
<dbReference type="SMART" id="SM00421">
    <property type="entry name" value="HTH_LUXR"/>
    <property type="match status" value="1"/>
</dbReference>
<dbReference type="Pfam" id="PF08281">
    <property type="entry name" value="Sigma70_r4_2"/>
    <property type="match status" value="1"/>
</dbReference>
<evidence type="ECO:0000259" key="5">
    <source>
        <dbReference type="SMART" id="SM00421"/>
    </source>
</evidence>
<dbReference type="GO" id="GO:0006352">
    <property type="term" value="P:DNA-templated transcription initiation"/>
    <property type="evidence" value="ECO:0007669"/>
    <property type="project" value="InterPro"/>
</dbReference>
<name>A0A2P8HP45_CHINA</name>
<dbReference type="GO" id="GO:0003677">
    <property type="term" value="F:DNA binding"/>
    <property type="evidence" value="ECO:0007669"/>
    <property type="project" value="InterPro"/>
</dbReference>
<comment type="caution">
    <text evidence="6">The sequence shown here is derived from an EMBL/GenBank/DDBJ whole genome shotgun (WGS) entry which is preliminary data.</text>
</comment>
<dbReference type="SUPFAM" id="SSF88659">
    <property type="entry name" value="Sigma3 and sigma4 domains of RNA polymerase sigma factors"/>
    <property type="match status" value="1"/>
</dbReference>
<dbReference type="EMBL" id="PYAW01000002">
    <property type="protein sequence ID" value="PSL47947.1"/>
    <property type="molecule type" value="Genomic_DNA"/>
</dbReference>
<dbReference type="NCBIfam" id="TIGR02937">
    <property type="entry name" value="sigma70-ECF"/>
    <property type="match status" value="1"/>
</dbReference>
<dbReference type="InterPro" id="IPR039425">
    <property type="entry name" value="RNA_pol_sigma-70-like"/>
</dbReference>
<dbReference type="GO" id="GO:0016987">
    <property type="term" value="F:sigma factor activity"/>
    <property type="evidence" value="ECO:0007669"/>
    <property type="project" value="UniProtKB-KW"/>
</dbReference>
<dbReference type="SUPFAM" id="SSF88946">
    <property type="entry name" value="Sigma2 domain of RNA polymerase sigma factors"/>
    <property type="match status" value="1"/>
</dbReference>
<reference evidence="6 7" key="1">
    <citation type="submission" date="2018-03" db="EMBL/GenBank/DDBJ databases">
        <title>Genomic Encyclopedia of Archaeal and Bacterial Type Strains, Phase II (KMG-II): from individual species to whole genera.</title>
        <authorList>
            <person name="Goeker M."/>
        </authorList>
    </citation>
    <scope>NUCLEOTIDE SEQUENCE [LARGE SCALE GENOMIC DNA]</scope>
    <source>
        <strain evidence="6 7">DSM 24859</strain>
    </source>
</reference>
<feature type="domain" description="HTH luxR-type" evidence="5">
    <location>
        <begin position="125"/>
        <end position="183"/>
    </location>
</feature>
<comment type="similarity">
    <text evidence="1">Belongs to the sigma-70 factor family. ECF subfamily.</text>
</comment>
<dbReference type="InterPro" id="IPR013249">
    <property type="entry name" value="RNA_pol_sigma70_r4_t2"/>
</dbReference>
<evidence type="ECO:0000256" key="1">
    <source>
        <dbReference type="ARBA" id="ARBA00010641"/>
    </source>
</evidence>
<organism evidence="6 7">
    <name type="scientific">Chitinophaga niastensis</name>
    <dbReference type="NCBI Taxonomy" id="536980"/>
    <lineage>
        <taxon>Bacteria</taxon>
        <taxon>Pseudomonadati</taxon>
        <taxon>Bacteroidota</taxon>
        <taxon>Chitinophagia</taxon>
        <taxon>Chitinophagales</taxon>
        <taxon>Chitinophagaceae</taxon>
        <taxon>Chitinophaga</taxon>
    </lineage>
</organism>
<protein>
    <submittedName>
        <fullName evidence="6">RNA polymerase sigma-70 factor (ECF subfamily)</fullName>
    </submittedName>
</protein>
<accession>A0A2P8HP45</accession>
<evidence type="ECO:0000313" key="6">
    <source>
        <dbReference type="EMBL" id="PSL47947.1"/>
    </source>
</evidence>
<evidence type="ECO:0000256" key="2">
    <source>
        <dbReference type="ARBA" id="ARBA00023015"/>
    </source>
</evidence>
<dbReference type="InterPro" id="IPR014284">
    <property type="entry name" value="RNA_pol_sigma-70_dom"/>
</dbReference>
<dbReference type="InterPro" id="IPR013324">
    <property type="entry name" value="RNA_pol_sigma_r3/r4-like"/>
</dbReference>
<keyword evidence="2" id="KW-0805">Transcription regulation</keyword>
<dbReference type="Gene3D" id="1.10.10.10">
    <property type="entry name" value="Winged helix-like DNA-binding domain superfamily/Winged helix DNA-binding domain"/>
    <property type="match status" value="1"/>
</dbReference>
<proteinExistence type="inferred from homology"/>
<dbReference type="Pfam" id="PF04542">
    <property type="entry name" value="Sigma70_r2"/>
    <property type="match status" value="1"/>
</dbReference>
<dbReference type="InterPro" id="IPR013325">
    <property type="entry name" value="RNA_pol_sigma_r2"/>
</dbReference>